<accession>A0A2A9ED00</accession>
<feature type="compositionally biased region" description="Basic residues" evidence="6">
    <location>
        <begin position="61"/>
        <end position="73"/>
    </location>
</feature>
<keyword evidence="11" id="KW-1185">Reference proteome</keyword>
<feature type="transmembrane region" description="Helical" evidence="7">
    <location>
        <begin position="36"/>
        <end position="55"/>
    </location>
</feature>
<feature type="chain" id="PRO_5012428001" evidence="8">
    <location>
        <begin position="18"/>
        <end position="153"/>
    </location>
</feature>
<dbReference type="RefSeq" id="WP_098457680.1">
    <property type="nucleotide sequence ID" value="NZ_PDJH01000001.1"/>
</dbReference>
<feature type="region of interest" description="Disordered" evidence="6">
    <location>
        <begin position="61"/>
        <end position="153"/>
    </location>
</feature>
<evidence type="ECO:0000256" key="7">
    <source>
        <dbReference type="SAM" id="Phobius"/>
    </source>
</evidence>
<comment type="caution">
    <text evidence="10">The sequence shown here is derived from an EMBL/GenBank/DDBJ whole genome shotgun (WGS) entry which is preliminary data.</text>
</comment>
<feature type="compositionally biased region" description="Basic and acidic residues" evidence="6">
    <location>
        <begin position="99"/>
        <end position="136"/>
    </location>
</feature>
<reference evidence="10 11" key="1">
    <citation type="submission" date="2017-10" db="EMBL/GenBank/DDBJ databases">
        <title>Sequencing the genomes of 1000 actinobacteria strains.</title>
        <authorList>
            <person name="Klenk H.-P."/>
        </authorList>
    </citation>
    <scope>NUCLEOTIDE SEQUENCE [LARGE SCALE GENOMIC DNA]</scope>
    <source>
        <strain evidence="10 11">DSM 21574</strain>
    </source>
</reference>
<keyword evidence="3 7" id="KW-0812">Transmembrane</keyword>
<dbReference type="InterPro" id="IPR027379">
    <property type="entry name" value="CLS_N"/>
</dbReference>
<gene>
    <name evidence="10" type="ORF">ATL41_1233</name>
</gene>
<keyword evidence="2" id="KW-1003">Cell membrane</keyword>
<evidence type="ECO:0000313" key="10">
    <source>
        <dbReference type="EMBL" id="PFG36506.1"/>
    </source>
</evidence>
<evidence type="ECO:0000256" key="6">
    <source>
        <dbReference type="SAM" id="MobiDB-lite"/>
    </source>
</evidence>
<dbReference type="Proteomes" id="UP000221394">
    <property type="component" value="Unassembled WGS sequence"/>
</dbReference>
<proteinExistence type="predicted"/>
<protein>
    <submittedName>
        <fullName evidence="10">Phospholipase D-like protein</fullName>
    </submittedName>
</protein>
<evidence type="ECO:0000256" key="1">
    <source>
        <dbReference type="ARBA" id="ARBA00004651"/>
    </source>
</evidence>
<dbReference type="AlphaFoldDB" id="A0A2A9ED00"/>
<feature type="signal peptide" evidence="8">
    <location>
        <begin position="1"/>
        <end position="17"/>
    </location>
</feature>
<keyword evidence="5 7" id="KW-0472">Membrane</keyword>
<evidence type="ECO:0000256" key="5">
    <source>
        <dbReference type="ARBA" id="ARBA00023136"/>
    </source>
</evidence>
<evidence type="ECO:0000256" key="2">
    <source>
        <dbReference type="ARBA" id="ARBA00022475"/>
    </source>
</evidence>
<feature type="compositionally biased region" description="Pro residues" evidence="6">
    <location>
        <begin position="80"/>
        <end position="90"/>
    </location>
</feature>
<feature type="domain" description="Cardiolipin synthase N-terminal" evidence="9">
    <location>
        <begin position="14"/>
        <end position="55"/>
    </location>
</feature>
<evidence type="ECO:0000259" key="9">
    <source>
        <dbReference type="Pfam" id="PF13396"/>
    </source>
</evidence>
<organism evidence="10 11">
    <name type="scientific">Flavimobilis soli</name>
    <dbReference type="NCBI Taxonomy" id="442709"/>
    <lineage>
        <taxon>Bacteria</taxon>
        <taxon>Bacillati</taxon>
        <taxon>Actinomycetota</taxon>
        <taxon>Actinomycetes</taxon>
        <taxon>Micrococcales</taxon>
        <taxon>Jonesiaceae</taxon>
        <taxon>Flavimobilis</taxon>
    </lineage>
</organism>
<dbReference type="Pfam" id="PF13396">
    <property type="entry name" value="PLDc_N"/>
    <property type="match status" value="1"/>
</dbReference>
<keyword evidence="8" id="KW-0732">Signal</keyword>
<keyword evidence="4 7" id="KW-1133">Transmembrane helix</keyword>
<dbReference type="EMBL" id="PDJH01000001">
    <property type="protein sequence ID" value="PFG36506.1"/>
    <property type="molecule type" value="Genomic_DNA"/>
</dbReference>
<evidence type="ECO:0000313" key="11">
    <source>
        <dbReference type="Proteomes" id="UP000221394"/>
    </source>
</evidence>
<dbReference type="GO" id="GO:0005886">
    <property type="term" value="C:plasma membrane"/>
    <property type="evidence" value="ECO:0007669"/>
    <property type="project" value="UniProtKB-SubCell"/>
</dbReference>
<evidence type="ECO:0000256" key="8">
    <source>
        <dbReference type="SAM" id="SignalP"/>
    </source>
</evidence>
<evidence type="ECO:0000256" key="3">
    <source>
        <dbReference type="ARBA" id="ARBA00022692"/>
    </source>
</evidence>
<evidence type="ECO:0000256" key="4">
    <source>
        <dbReference type="ARBA" id="ARBA00022989"/>
    </source>
</evidence>
<name>A0A2A9ED00_9MICO</name>
<sequence>MPRVLLALLVIAMTAYAATDAWNAEDEDRRGLPRGLWLILILLLPGFGAIAWFALSSQTRRARAGASGRRRAPGARPGGGPGPAPRPGGPVAPDDDPEFLWRLEQERRRAARERRRDHGHGRAERHDKHERPGHEPEADDGATSADDGNPASP</sequence>
<comment type="subcellular location">
    <subcellularLocation>
        <location evidence="1">Cell membrane</location>
        <topology evidence="1">Multi-pass membrane protein</topology>
    </subcellularLocation>
</comment>